<dbReference type="Gene3D" id="3.20.20.70">
    <property type="entry name" value="Aldolase class I"/>
    <property type="match status" value="1"/>
</dbReference>
<comment type="subunit">
    <text evidence="8">Homodimer.</text>
</comment>
<comment type="caution">
    <text evidence="8">Lacks conserved residue(s) required for the propagation of feature annotation.</text>
</comment>
<evidence type="ECO:0000256" key="5">
    <source>
        <dbReference type="ARBA" id="ARBA00023004"/>
    </source>
</evidence>
<dbReference type="Pfam" id="PF04055">
    <property type="entry name" value="Radical_SAM"/>
    <property type="match status" value="1"/>
</dbReference>
<proteinExistence type="inferred from homology"/>
<dbReference type="SUPFAM" id="SSF102114">
    <property type="entry name" value="Radical SAM enzymes"/>
    <property type="match status" value="1"/>
</dbReference>
<protein>
    <recommendedName>
        <fullName evidence="8">7-carboxy-7-deazaguanine synthase</fullName>
        <shortName evidence="8">CDG synthase</shortName>
        <ecNumber evidence="8">4.3.99.3</ecNumber>
    </recommendedName>
    <alternativeName>
        <fullName evidence="8">Archaeosine biosynthesis protein QueE</fullName>
    </alternativeName>
</protein>
<comment type="function">
    <text evidence="8">Catalyzes the complex heterocyclic radical-mediated conversion of 6-carboxy-5,6,7,8-tetrahydropterin (CPH4) to 7-carboxy-7-deazaguanine (CDG), a step common to the biosynthetic pathways of all 7-deazapurine-containing compounds.</text>
</comment>
<feature type="binding site" evidence="8">
    <location>
        <position position="77"/>
    </location>
    <ligand>
        <name>[4Fe-4S] cluster</name>
        <dbReference type="ChEBI" id="CHEBI:49883"/>
        <note>4Fe-4S-S-AdoMet</note>
    </ligand>
</feature>
<dbReference type="PANTHER" id="PTHR42836:SF1">
    <property type="entry name" value="7-CARBOXY-7-DEAZAGUANINE SYNTHASE"/>
    <property type="match status" value="1"/>
</dbReference>
<dbReference type="Proteomes" id="UP000245638">
    <property type="component" value="Unassembled WGS sequence"/>
</dbReference>
<evidence type="ECO:0000256" key="3">
    <source>
        <dbReference type="ARBA" id="ARBA00022723"/>
    </source>
</evidence>
<reference evidence="10 11" key="1">
    <citation type="journal article" date="2015" name="Appl. Environ. Microbiol.">
        <title>Nanoarchaeota, Their Sulfolobales Host, and Nanoarchaeota Virus Distribution across Yellowstone National Park Hot Springs.</title>
        <authorList>
            <person name="Munson-McGee J.H."/>
            <person name="Field E.K."/>
            <person name="Bateson M."/>
            <person name="Rooney C."/>
            <person name="Stepanauskas R."/>
            <person name="Young M.J."/>
        </authorList>
    </citation>
    <scope>NUCLEOTIDE SEQUENCE [LARGE SCALE GENOMIC DNA]</scope>
    <source>
        <strain evidence="10">SCGC AC-742_N10</strain>
    </source>
</reference>
<gene>
    <name evidence="8" type="primary">queE</name>
    <name evidence="10" type="ORF">DDW13_05170</name>
</gene>
<comment type="pathway">
    <text evidence="8">Purine metabolism; 7-cyano-7-deazaguanine biosynthesis.</text>
</comment>
<feature type="binding site" evidence="8">
    <location>
        <position position="73"/>
    </location>
    <ligand>
        <name>substrate</name>
    </ligand>
</feature>
<dbReference type="GO" id="GO:0016840">
    <property type="term" value="F:carbon-nitrogen lyase activity"/>
    <property type="evidence" value="ECO:0007669"/>
    <property type="project" value="UniProtKB-UniRule"/>
</dbReference>
<comment type="cofactor">
    <cofactor evidence="8">
        <name>S-adenosyl-L-methionine</name>
        <dbReference type="ChEBI" id="CHEBI:59789"/>
    </cofactor>
    <text evidence="8">Binds 1 S-adenosyl-L-methionine per subunit.</text>
</comment>
<dbReference type="InterPro" id="IPR007197">
    <property type="entry name" value="rSAM"/>
</dbReference>
<comment type="cofactor">
    <cofactor evidence="8">
        <name>Mg(2+)</name>
        <dbReference type="ChEBI" id="CHEBI:18420"/>
    </cofactor>
</comment>
<dbReference type="InterPro" id="IPR013785">
    <property type="entry name" value="Aldolase_TIM"/>
</dbReference>
<feature type="binding site" evidence="8">
    <location>
        <position position="84"/>
    </location>
    <ligand>
        <name>[4Fe-4S] cluster</name>
        <dbReference type="ChEBI" id="CHEBI:49883"/>
        <note>4Fe-4S-S-AdoMet</note>
    </ligand>
</feature>
<keyword evidence="5 8" id="KW-0408">Iron</keyword>
<dbReference type="EC" id="4.3.99.3" evidence="8"/>
<dbReference type="EMBL" id="QEFD01000150">
    <property type="protein sequence ID" value="PVU75277.1"/>
    <property type="molecule type" value="Genomic_DNA"/>
</dbReference>
<comment type="catalytic activity">
    <reaction evidence="8">
        <text>6-carboxy-5,6,7,8-tetrahydropterin + H(+) = 7-carboxy-7-carbaguanine + NH4(+)</text>
        <dbReference type="Rhea" id="RHEA:27974"/>
        <dbReference type="ChEBI" id="CHEBI:15378"/>
        <dbReference type="ChEBI" id="CHEBI:28938"/>
        <dbReference type="ChEBI" id="CHEBI:61032"/>
        <dbReference type="ChEBI" id="CHEBI:61036"/>
        <dbReference type="EC" id="4.3.99.3"/>
    </reaction>
</comment>
<feature type="binding site" evidence="8">
    <location>
        <position position="86"/>
    </location>
    <ligand>
        <name>Mg(2+)</name>
        <dbReference type="ChEBI" id="CHEBI:18420"/>
    </ligand>
</feature>
<dbReference type="HAMAP" id="MF_00917">
    <property type="entry name" value="QueE"/>
    <property type="match status" value="1"/>
</dbReference>
<keyword evidence="4 8" id="KW-0460">Magnesium</keyword>
<dbReference type="CDD" id="cd01335">
    <property type="entry name" value="Radical_SAM"/>
    <property type="match status" value="1"/>
</dbReference>
<dbReference type="AlphaFoldDB" id="A0A2T9X5A8"/>
<accession>A0A2T9X5A8</accession>
<feature type="binding site" evidence="8">
    <location>
        <position position="252"/>
    </location>
    <ligand>
        <name>substrate</name>
    </ligand>
</feature>
<feature type="binding site" evidence="8">
    <location>
        <begin position="159"/>
        <end position="161"/>
    </location>
    <ligand>
        <name>S-adenosyl-L-methionine</name>
        <dbReference type="ChEBI" id="CHEBI:59789"/>
    </ligand>
</feature>
<dbReference type="UniPathway" id="UPA00391"/>
<evidence type="ECO:0000256" key="1">
    <source>
        <dbReference type="ARBA" id="ARBA00022485"/>
    </source>
</evidence>
<evidence type="ECO:0000256" key="8">
    <source>
        <dbReference type="HAMAP-Rule" id="MF_00917"/>
    </source>
</evidence>
<dbReference type="GO" id="GO:0051539">
    <property type="term" value="F:4 iron, 4 sulfur cluster binding"/>
    <property type="evidence" value="ECO:0007669"/>
    <property type="project" value="UniProtKB-UniRule"/>
</dbReference>
<feature type="binding site" evidence="8">
    <location>
        <position position="112"/>
    </location>
    <ligand>
        <name>S-adenosyl-L-methionine</name>
        <dbReference type="ChEBI" id="CHEBI:59789"/>
    </ligand>
</feature>
<keyword evidence="6 8" id="KW-0411">Iron-sulfur</keyword>
<feature type="binding site" evidence="8">
    <location>
        <begin position="83"/>
        <end position="85"/>
    </location>
    <ligand>
        <name>S-adenosyl-L-methionine</name>
        <dbReference type="ChEBI" id="CHEBI:59789"/>
    </ligand>
</feature>
<dbReference type="SFLD" id="SFLDS00029">
    <property type="entry name" value="Radical_SAM"/>
    <property type="match status" value="1"/>
</dbReference>
<sequence>MKLYLLTFLNFKTYVLSFCMLKRRFVYTKDNSDPIGNFLLLSPSFYQMLPISEIFVSLQGEGPFSGRRALFIRFFGCNLRCSWCDTKYSYYGKPKVLEDLDVLDEFIILTGGEPTLYQDILRNFLTKAKSRGSEILVETNGTVLLKDHFVDYVDYFSISPKLSNAGVKYRVDVVKKNVEKLKIKEKFYYIKFPVMWEDDLNEVKKMVEYFGVEKSKVWLQPINNERIDYWWDIAVREGYNLSIQLHKFVSKP</sequence>
<evidence type="ECO:0000259" key="9">
    <source>
        <dbReference type="Pfam" id="PF04055"/>
    </source>
</evidence>
<feature type="binding site" evidence="8">
    <location>
        <position position="110"/>
    </location>
    <ligand>
        <name>substrate</name>
    </ligand>
</feature>
<evidence type="ECO:0000256" key="2">
    <source>
        <dbReference type="ARBA" id="ARBA00022691"/>
    </source>
</evidence>
<evidence type="ECO:0000313" key="10">
    <source>
        <dbReference type="EMBL" id="PVU75277.1"/>
    </source>
</evidence>
<dbReference type="GO" id="GO:1904047">
    <property type="term" value="F:S-adenosyl-L-methionine binding"/>
    <property type="evidence" value="ECO:0007669"/>
    <property type="project" value="UniProtKB-UniRule"/>
</dbReference>
<dbReference type="InterPro" id="IPR058240">
    <property type="entry name" value="rSAM_sf"/>
</dbReference>
<comment type="cofactor">
    <cofactor evidence="8">
        <name>[4Fe-4S] cluster</name>
        <dbReference type="ChEBI" id="CHEBI:49883"/>
    </cofactor>
    <text evidence="8">Binds 1 [4Fe-4S] cluster. The cluster is coordinated with 3 cysteines and an exchangeable S-adenosyl-L-methionine.</text>
</comment>
<dbReference type="GO" id="GO:0000287">
    <property type="term" value="F:magnesium ion binding"/>
    <property type="evidence" value="ECO:0007669"/>
    <property type="project" value="UniProtKB-UniRule"/>
</dbReference>
<evidence type="ECO:0000256" key="4">
    <source>
        <dbReference type="ARBA" id="ARBA00022842"/>
    </source>
</evidence>
<evidence type="ECO:0000256" key="6">
    <source>
        <dbReference type="ARBA" id="ARBA00023014"/>
    </source>
</evidence>
<comment type="caution">
    <text evidence="10">The sequence shown here is derived from an EMBL/GenBank/DDBJ whole genome shotgun (WGS) entry which is preliminary data.</text>
</comment>
<organism evidence="10 11">
    <name type="scientific">Acidianus hospitalis</name>
    <dbReference type="NCBI Taxonomy" id="563177"/>
    <lineage>
        <taxon>Archaea</taxon>
        <taxon>Thermoproteota</taxon>
        <taxon>Thermoprotei</taxon>
        <taxon>Sulfolobales</taxon>
        <taxon>Sulfolobaceae</taxon>
        <taxon>Acidianus</taxon>
    </lineage>
</organism>
<feature type="binding site" evidence="8">
    <location>
        <begin position="58"/>
        <end position="60"/>
    </location>
    <ligand>
        <name>substrate</name>
    </ligand>
</feature>
<dbReference type="PIRSF" id="PIRSF000370">
    <property type="entry name" value="QueE"/>
    <property type="match status" value="1"/>
</dbReference>
<dbReference type="InterPro" id="IPR024924">
    <property type="entry name" value="7-CO-7-deazaguanine_synth-like"/>
</dbReference>
<comment type="similarity">
    <text evidence="8">Belongs to the radical SAM superfamily. 7-carboxy-7-deazaguanine synthase family.</text>
</comment>
<keyword evidence="3 8" id="KW-0479">Metal-binding</keyword>
<keyword evidence="1 8" id="KW-0004">4Fe-4S</keyword>
<evidence type="ECO:0000313" key="11">
    <source>
        <dbReference type="Proteomes" id="UP000245638"/>
    </source>
</evidence>
<evidence type="ECO:0000256" key="7">
    <source>
        <dbReference type="ARBA" id="ARBA00023239"/>
    </source>
</evidence>
<keyword evidence="7 8" id="KW-0456">Lyase</keyword>
<name>A0A2T9X5A8_9CREN</name>
<feature type="domain" description="Radical SAM core" evidence="9">
    <location>
        <begin position="74"/>
        <end position="182"/>
    </location>
</feature>
<keyword evidence="2 8" id="KW-0949">S-adenosyl-L-methionine</keyword>
<feature type="binding site" evidence="8">
    <location>
        <position position="81"/>
    </location>
    <ligand>
        <name>[4Fe-4S] cluster</name>
        <dbReference type="ChEBI" id="CHEBI:49883"/>
        <note>4Fe-4S-S-AdoMet</note>
    </ligand>
</feature>
<dbReference type="PANTHER" id="PTHR42836">
    <property type="entry name" value="7-CARBOXY-7-DEAZAGUANINE SYNTHASE"/>
    <property type="match status" value="1"/>
</dbReference>